<gene>
    <name evidence="3" type="ORF">CRM94_34615</name>
</gene>
<evidence type="ECO:0000259" key="2">
    <source>
        <dbReference type="Pfam" id="PF01757"/>
    </source>
</evidence>
<reference evidence="4" key="1">
    <citation type="submission" date="2017-09" db="EMBL/GenBank/DDBJ databases">
        <title>FDA dAtabase for Regulatory Grade micrObial Sequences (FDA-ARGOS): Supporting development and validation of Infectious Disease Dx tests.</title>
        <authorList>
            <person name="Minogue T."/>
            <person name="Wolcott M."/>
            <person name="Wasieloski L."/>
            <person name="Aguilar W."/>
            <person name="Moore D."/>
            <person name="Tallon L."/>
            <person name="Sadzewicz L."/>
            <person name="Ott S."/>
            <person name="Zhao X."/>
            <person name="Nagaraj S."/>
            <person name="Vavikolanu K."/>
            <person name="Aluvathingal J."/>
            <person name="Nadendla S."/>
            <person name="Sichtig H."/>
        </authorList>
    </citation>
    <scope>NUCLEOTIDE SEQUENCE [LARGE SCALE GENOMIC DNA]</scope>
    <source>
        <strain evidence="4">FDAARGOS_390</strain>
    </source>
</reference>
<dbReference type="InterPro" id="IPR002656">
    <property type="entry name" value="Acyl_transf_3_dom"/>
</dbReference>
<feature type="transmembrane region" description="Helical" evidence="1">
    <location>
        <begin position="292"/>
        <end position="316"/>
    </location>
</feature>
<feature type="transmembrane region" description="Helical" evidence="1">
    <location>
        <begin position="7"/>
        <end position="25"/>
    </location>
</feature>
<keyword evidence="1" id="KW-1133">Transmembrane helix</keyword>
<keyword evidence="1" id="KW-0472">Membrane</keyword>
<keyword evidence="3" id="KW-0808">Transferase</keyword>
<dbReference type="PANTHER" id="PTHR23028">
    <property type="entry name" value="ACETYLTRANSFERASE"/>
    <property type="match status" value="1"/>
</dbReference>
<feature type="transmembrane region" description="Helical" evidence="1">
    <location>
        <begin position="261"/>
        <end position="280"/>
    </location>
</feature>
<organism evidence="3 4">
    <name type="scientific">Burkholderia gladioli</name>
    <name type="common">Pseudomonas marginata</name>
    <name type="synonym">Phytomonas marginata</name>
    <dbReference type="NCBI Taxonomy" id="28095"/>
    <lineage>
        <taxon>Bacteria</taxon>
        <taxon>Pseudomonadati</taxon>
        <taxon>Pseudomonadota</taxon>
        <taxon>Betaproteobacteria</taxon>
        <taxon>Burkholderiales</taxon>
        <taxon>Burkholderiaceae</taxon>
        <taxon>Burkholderia</taxon>
    </lineage>
</organism>
<feature type="transmembrane region" description="Helical" evidence="1">
    <location>
        <begin position="84"/>
        <end position="100"/>
    </location>
</feature>
<feature type="transmembrane region" description="Helical" evidence="1">
    <location>
        <begin position="133"/>
        <end position="153"/>
    </location>
</feature>
<dbReference type="RefSeq" id="WP_096749627.1">
    <property type="nucleotide sequence ID" value="NZ_CADEPO010000004.1"/>
</dbReference>
<dbReference type="AlphaFoldDB" id="A0A2A7S756"/>
<evidence type="ECO:0000256" key="1">
    <source>
        <dbReference type="SAM" id="Phobius"/>
    </source>
</evidence>
<comment type="caution">
    <text evidence="3">The sequence shown here is derived from an EMBL/GenBank/DDBJ whole genome shotgun (WGS) entry which is preliminary data.</text>
</comment>
<dbReference type="InterPro" id="IPR050879">
    <property type="entry name" value="Acyltransferase_3"/>
</dbReference>
<protein>
    <submittedName>
        <fullName evidence="3">Acyltransferase</fullName>
    </submittedName>
</protein>
<feature type="transmembrane region" description="Helical" evidence="1">
    <location>
        <begin position="160"/>
        <end position="179"/>
    </location>
</feature>
<dbReference type="Pfam" id="PF01757">
    <property type="entry name" value="Acyl_transf_3"/>
    <property type="match status" value="1"/>
</dbReference>
<keyword evidence="1" id="KW-0812">Transmembrane</keyword>
<feature type="transmembrane region" description="Helical" evidence="1">
    <location>
        <begin position="229"/>
        <end position="249"/>
    </location>
</feature>
<evidence type="ECO:0000313" key="3">
    <source>
        <dbReference type="EMBL" id="PEH39411.1"/>
    </source>
</evidence>
<accession>A0A2A7S756</accession>
<sequence length="370" mass="41317">MHPPKLGFIDALRGLAALYVLLYHLTPITMPHAVPPWWLAPFTELGGSGVTLFFIVSAFTLCLSMQTRRADEATPLLNYYLRRFFRIAPLFYVWMVLYCIRDKLVFGAVHSPAELLRSLFFVLNLSPGHEQGFVWASWTLGVEMLFYVFFPAIFRFASNLGRAIACFVVALLIRSLWQLVLAKLIADPAVASGYYNLSLLHHLPTFAFGIVVYRTYCLIDVERARRLGIGEMLSATAIALLIGVAYGFVQIGQFEGLTVEAVIYGMLLIGLSIRSPVWIVNRFTRFYGKISYSVYLSHAATLAALSKLFAAIYAHVRVVTLAYALSVAAGLMVITALSSITYRFIETPGNHLGKSLIRTLQRRRDAKVAA</sequence>
<feature type="transmembrane region" description="Helical" evidence="1">
    <location>
        <begin position="322"/>
        <end position="345"/>
    </location>
</feature>
<name>A0A2A7S756_BURGA</name>
<dbReference type="PANTHER" id="PTHR23028:SF53">
    <property type="entry name" value="ACYL_TRANSF_3 DOMAIN-CONTAINING PROTEIN"/>
    <property type="match status" value="1"/>
</dbReference>
<feature type="transmembrane region" description="Helical" evidence="1">
    <location>
        <begin position="199"/>
        <end position="217"/>
    </location>
</feature>
<dbReference type="EMBL" id="PDDY01000004">
    <property type="protein sequence ID" value="PEH39411.1"/>
    <property type="molecule type" value="Genomic_DNA"/>
</dbReference>
<dbReference type="GO" id="GO:0016020">
    <property type="term" value="C:membrane"/>
    <property type="evidence" value="ECO:0007669"/>
    <property type="project" value="TreeGrafter"/>
</dbReference>
<proteinExistence type="predicted"/>
<feature type="transmembrane region" description="Helical" evidence="1">
    <location>
        <begin position="45"/>
        <end position="63"/>
    </location>
</feature>
<dbReference type="GO" id="GO:0016747">
    <property type="term" value="F:acyltransferase activity, transferring groups other than amino-acyl groups"/>
    <property type="evidence" value="ECO:0007669"/>
    <property type="project" value="InterPro"/>
</dbReference>
<feature type="domain" description="Acyltransferase 3" evidence="2">
    <location>
        <begin position="8"/>
        <end position="341"/>
    </location>
</feature>
<dbReference type="Proteomes" id="UP000220629">
    <property type="component" value="Unassembled WGS sequence"/>
</dbReference>
<evidence type="ECO:0000313" key="4">
    <source>
        <dbReference type="Proteomes" id="UP000220629"/>
    </source>
</evidence>
<dbReference type="GO" id="GO:0000271">
    <property type="term" value="P:polysaccharide biosynthetic process"/>
    <property type="evidence" value="ECO:0007669"/>
    <property type="project" value="TreeGrafter"/>
</dbReference>
<keyword evidence="3" id="KW-0012">Acyltransferase</keyword>